<evidence type="ECO:0000256" key="1">
    <source>
        <dbReference type="ARBA" id="ARBA00000085"/>
    </source>
</evidence>
<evidence type="ECO:0000256" key="9">
    <source>
        <dbReference type="SAM" id="Phobius"/>
    </source>
</evidence>
<dbReference type="GO" id="GO:0005524">
    <property type="term" value="F:ATP binding"/>
    <property type="evidence" value="ECO:0007669"/>
    <property type="project" value="UniProtKB-KW"/>
</dbReference>
<evidence type="ECO:0000256" key="7">
    <source>
        <dbReference type="ARBA" id="ARBA00022777"/>
    </source>
</evidence>
<name>A0A967F1G4_9PROT</name>
<keyword evidence="6" id="KW-0547">Nucleotide-binding</keyword>
<dbReference type="InterPro" id="IPR003660">
    <property type="entry name" value="HAMP_dom"/>
</dbReference>
<dbReference type="InterPro" id="IPR005467">
    <property type="entry name" value="His_kinase_dom"/>
</dbReference>
<proteinExistence type="predicted"/>
<dbReference type="InterPro" id="IPR004358">
    <property type="entry name" value="Sig_transdc_His_kin-like_C"/>
</dbReference>
<sequence length="604" mass="66168">MKLNFKLLLAVLMVFGVSTGLIFWILNATFVPSFAELERDHAIDDAGRVVETIQRESQHLESSARDWAFWDDTRNFVLGRDPSYLAENLYPDTLNGLSVNALYVLDRQGTVLWSLLLDLDTGEEFAVRELPGDRFVVGHPVLRLRPDDRPFSGLVETQAGLLMISAAPILDNDWRGPPAGTFILGRLLTSKIVNELKSQTGVAFDLVPLSGPGLDEADQQATIVLKEAENVAVEETGDNTLTTRTLLRDITGAPVALVRVITSRSITQIGHKAEETAFVLLLLTALSVLLTIAIFAQWIVIAPIKKLTRHVASIGNTGVLSEMEAINRGDEIGLLKKEFDTMIRQLAVTRKQLVEQSYYSGKAESTAGILHNVRNALHPINMSLWRITESLKERSSDREKQTIFAGHEDTVLDDGEQLLEDVSEIVDQHRRIEEMLTQHDTFTRYEQPMDCVDLAGLIREAAQVISSGDGPKVTITWPPSTPAVMAHRILLLQVLSNLFINAREAIATAGLEKGEVRVTCGQEDGPEGALVHIAVADNGIGISNSNLGQIFERGYSTRSGKNGGLGLHWSVNCLAGMNGRIEASSDGPGKGATFHVYLPIADSF</sequence>
<keyword evidence="13" id="KW-1185">Reference proteome</keyword>
<keyword evidence="8" id="KW-0067">ATP-binding</keyword>
<dbReference type="EMBL" id="JAAQPH010000021">
    <property type="protein sequence ID" value="NIA71317.1"/>
    <property type="molecule type" value="Genomic_DNA"/>
</dbReference>
<dbReference type="InterPro" id="IPR007892">
    <property type="entry name" value="CHASE4"/>
</dbReference>
<dbReference type="Proteomes" id="UP000761264">
    <property type="component" value="Unassembled WGS sequence"/>
</dbReference>
<dbReference type="Pfam" id="PF00672">
    <property type="entry name" value="HAMP"/>
    <property type="match status" value="1"/>
</dbReference>
<evidence type="ECO:0000259" key="10">
    <source>
        <dbReference type="PROSITE" id="PS50109"/>
    </source>
</evidence>
<dbReference type="GO" id="GO:0007165">
    <property type="term" value="P:signal transduction"/>
    <property type="evidence" value="ECO:0007669"/>
    <property type="project" value="InterPro"/>
</dbReference>
<keyword evidence="5" id="KW-0808">Transferase</keyword>
<evidence type="ECO:0000259" key="11">
    <source>
        <dbReference type="PROSITE" id="PS50885"/>
    </source>
</evidence>
<evidence type="ECO:0000256" key="3">
    <source>
        <dbReference type="ARBA" id="ARBA00012438"/>
    </source>
</evidence>
<dbReference type="EC" id="2.7.13.3" evidence="3"/>
<comment type="catalytic activity">
    <reaction evidence="1">
        <text>ATP + protein L-histidine = ADP + protein N-phospho-L-histidine.</text>
        <dbReference type="EC" id="2.7.13.3"/>
    </reaction>
</comment>
<dbReference type="Pfam" id="PF05228">
    <property type="entry name" value="CHASE4"/>
    <property type="match status" value="1"/>
</dbReference>
<evidence type="ECO:0000256" key="8">
    <source>
        <dbReference type="ARBA" id="ARBA00022840"/>
    </source>
</evidence>
<dbReference type="AlphaFoldDB" id="A0A967F1G4"/>
<dbReference type="PANTHER" id="PTHR44936">
    <property type="entry name" value="SENSOR PROTEIN CREC"/>
    <property type="match status" value="1"/>
</dbReference>
<dbReference type="GO" id="GO:0004673">
    <property type="term" value="F:protein histidine kinase activity"/>
    <property type="evidence" value="ECO:0007669"/>
    <property type="project" value="UniProtKB-EC"/>
</dbReference>
<evidence type="ECO:0000256" key="6">
    <source>
        <dbReference type="ARBA" id="ARBA00022741"/>
    </source>
</evidence>
<dbReference type="Pfam" id="PF02518">
    <property type="entry name" value="HATPase_c"/>
    <property type="match status" value="1"/>
</dbReference>
<dbReference type="InterPro" id="IPR036890">
    <property type="entry name" value="HATPase_C_sf"/>
</dbReference>
<dbReference type="SMART" id="SM00304">
    <property type="entry name" value="HAMP"/>
    <property type="match status" value="1"/>
</dbReference>
<dbReference type="InterPro" id="IPR003594">
    <property type="entry name" value="HATPase_dom"/>
</dbReference>
<keyword evidence="9" id="KW-0472">Membrane</keyword>
<dbReference type="CDD" id="cd00075">
    <property type="entry name" value="HATPase"/>
    <property type="match status" value="1"/>
</dbReference>
<dbReference type="PROSITE" id="PS50109">
    <property type="entry name" value="HIS_KIN"/>
    <property type="match status" value="1"/>
</dbReference>
<dbReference type="SUPFAM" id="SSF158472">
    <property type="entry name" value="HAMP domain-like"/>
    <property type="match status" value="1"/>
</dbReference>
<keyword evidence="4" id="KW-0597">Phosphoprotein</keyword>
<dbReference type="CDD" id="cd06225">
    <property type="entry name" value="HAMP"/>
    <property type="match status" value="1"/>
</dbReference>
<dbReference type="SMART" id="SM00387">
    <property type="entry name" value="HATPase_c"/>
    <property type="match status" value="1"/>
</dbReference>
<dbReference type="SUPFAM" id="SSF55874">
    <property type="entry name" value="ATPase domain of HSP90 chaperone/DNA topoisomerase II/histidine kinase"/>
    <property type="match status" value="1"/>
</dbReference>
<dbReference type="RefSeq" id="WP_167228831.1">
    <property type="nucleotide sequence ID" value="NZ_JAAQPH010000021.1"/>
</dbReference>
<accession>A0A967F1G4</accession>
<feature type="domain" description="HAMP" evidence="11">
    <location>
        <begin position="298"/>
        <end position="351"/>
    </location>
</feature>
<feature type="transmembrane region" description="Helical" evidence="9">
    <location>
        <begin position="7"/>
        <end position="26"/>
    </location>
</feature>
<protein>
    <recommendedName>
        <fullName evidence="3">histidine kinase</fullName>
        <ecNumber evidence="3">2.7.13.3</ecNumber>
    </recommendedName>
</protein>
<evidence type="ECO:0000313" key="13">
    <source>
        <dbReference type="Proteomes" id="UP000761264"/>
    </source>
</evidence>
<organism evidence="12 13">
    <name type="scientific">Pelagibius litoralis</name>
    <dbReference type="NCBI Taxonomy" id="374515"/>
    <lineage>
        <taxon>Bacteria</taxon>
        <taxon>Pseudomonadati</taxon>
        <taxon>Pseudomonadota</taxon>
        <taxon>Alphaproteobacteria</taxon>
        <taxon>Rhodospirillales</taxon>
        <taxon>Rhodovibrionaceae</taxon>
        <taxon>Pelagibius</taxon>
    </lineage>
</organism>
<dbReference type="PANTHER" id="PTHR44936:SF10">
    <property type="entry name" value="SENSOR PROTEIN RSTB"/>
    <property type="match status" value="1"/>
</dbReference>
<dbReference type="Gene3D" id="6.10.340.10">
    <property type="match status" value="1"/>
</dbReference>
<dbReference type="Gene3D" id="3.30.565.10">
    <property type="entry name" value="Histidine kinase-like ATPase, C-terminal domain"/>
    <property type="match status" value="1"/>
</dbReference>
<evidence type="ECO:0000256" key="2">
    <source>
        <dbReference type="ARBA" id="ARBA00004370"/>
    </source>
</evidence>
<keyword evidence="9" id="KW-1133">Transmembrane helix</keyword>
<comment type="subcellular location">
    <subcellularLocation>
        <location evidence="2">Membrane</location>
    </subcellularLocation>
</comment>
<keyword evidence="7" id="KW-0418">Kinase</keyword>
<evidence type="ECO:0000313" key="12">
    <source>
        <dbReference type="EMBL" id="NIA71317.1"/>
    </source>
</evidence>
<dbReference type="GO" id="GO:0016020">
    <property type="term" value="C:membrane"/>
    <property type="evidence" value="ECO:0007669"/>
    <property type="project" value="UniProtKB-SubCell"/>
</dbReference>
<reference evidence="12" key="1">
    <citation type="submission" date="2020-03" db="EMBL/GenBank/DDBJ databases">
        <title>Genome of Pelagibius litoralis DSM 21314T.</title>
        <authorList>
            <person name="Wang G."/>
        </authorList>
    </citation>
    <scope>NUCLEOTIDE SEQUENCE</scope>
    <source>
        <strain evidence="12">DSM 21314</strain>
    </source>
</reference>
<comment type="caution">
    <text evidence="12">The sequence shown here is derived from an EMBL/GenBank/DDBJ whole genome shotgun (WGS) entry which is preliminary data.</text>
</comment>
<dbReference type="PRINTS" id="PR00344">
    <property type="entry name" value="BCTRLSENSOR"/>
</dbReference>
<evidence type="ECO:0000256" key="5">
    <source>
        <dbReference type="ARBA" id="ARBA00022679"/>
    </source>
</evidence>
<feature type="transmembrane region" description="Helical" evidence="9">
    <location>
        <begin position="277"/>
        <end position="300"/>
    </location>
</feature>
<evidence type="ECO:0000256" key="4">
    <source>
        <dbReference type="ARBA" id="ARBA00022553"/>
    </source>
</evidence>
<dbReference type="PROSITE" id="PS50885">
    <property type="entry name" value="HAMP"/>
    <property type="match status" value="1"/>
</dbReference>
<feature type="domain" description="Histidine kinase" evidence="10">
    <location>
        <begin position="368"/>
        <end position="602"/>
    </location>
</feature>
<dbReference type="InterPro" id="IPR050980">
    <property type="entry name" value="2C_sensor_his_kinase"/>
</dbReference>
<gene>
    <name evidence="12" type="ORF">HBA54_22205</name>
</gene>
<keyword evidence="9" id="KW-0812">Transmembrane</keyword>